<keyword evidence="1" id="KW-0812">Transmembrane</keyword>
<feature type="transmembrane region" description="Helical" evidence="1">
    <location>
        <begin position="72"/>
        <end position="92"/>
    </location>
</feature>
<reference evidence="2" key="1">
    <citation type="journal article" date="2020" name="Nature">
        <title>Giant virus diversity and host interactions through global metagenomics.</title>
        <authorList>
            <person name="Schulz F."/>
            <person name="Roux S."/>
            <person name="Paez-Espino D."/>
            <person name="Jungbluth S."/>
            <person name="Walsh D.A."/>
            <person name="Denef V.J."/>
            <person name="McMahon K.D."/>
            <person name="Konstantinidis K.T."/>
            <person name="Eloe-Fadrosh E.A."/>
            <person name="Kyrpides N.C."/>
            <person name="Woyke T."/>
        </authorList>
    </citation>
    <scope>NUCLEOTIDE SEQUENCE</scope>
    <source>
        <strain evidence="2">GVMAG-M-3300023174-92</strain>
    </source>
</reference>
<keyword evidence="1" id="KW-0472">Membrane</keyword>
<dbReference type="AlphaFoldDB" id="A0A6C0DXS5"/>
<name>A0A6C0DXS5_9ZZZZ</name>
<evidence type="ECO:0000313" key="2">
    <source>
        <dbReference type="EMBL" id="QHT21298.1"/>
    </source>
</evidence>
<proteinExistence type="predicted"/>
<feature type="transmembrane region" description="Helical" evidence="1">
    <location>
        <begin position="48"/>
        <end position="66"/>
    </location>
</feature>
<accession>A0A6C0DXS5</accession>
<sequence length="107" mass="12554">MVDMFSDKELLYRTMLYKVRNQFYIMSFLCQYKDLFGKPNEGLRKYRIADIAIYDVSVVVLISIGLSYFTKIPLWIVLVVLFVSGIIVHRAFCVRTGVDKWLFPNAE</sequence>
<evidence type="ECO:0000256" key="1">
    <source>
        <dbReference type="SAM" id="Phobius"/>
    </source>
</evidence>
<dbReference type="EMBL" id="MN739689">
    <property type="protein sequence ID" value="QHT21298.1"/>
    <property type="molecule type" value="Genomic_DNA"/>
</dbReference>
<protein>
    <submittedName>
        <fullName evidence="2">Uncharacterized protein</fullName>
    </submittedName>
</protein>
<keyword evidence="1" id="KW-1133">Transmembrane helix</keyword>
<organism evidence="2">
    <name type="scientific">viral metagenome</name>
    <dbReference type="NCBI Taxonomy" id="1070528"/>
    <lineage>
        <taxon>unclassified sequences</taxon>
        <taxon>metagenomes</taxon>
        <taxon>organismal metagenomes</taxon>
    </lineage>
</organism>